<proteinExistence type="predicted"/>
<reference evidence="4" key="1">
    <citation type="submission" date="2019-09" db="EMBL/GenBank/DDBJ databases">
        <title>Mumia zhuanghuii sp. nov. isolated from the intestinal contents of plateau pika (Ochotona curzoniae) in the Qinghai-Tibet plateau of China.</title>
        <authorList>
            <person name="Tian Z."/>
        </authorList>
    </citation>
    <scope>NUCLEOTIDE SEQUENCE [LARGE SCALE GENOMIC DNA]</scope>
    <source>
        <strain evidence="4">L-033</strain>
    </source>
</reference>
<feature type="compositionally biased region" description="Basic and acidic residues" evidence="1">
    <location>
        <begin position="54"/>
        <end position="63"/>
    </location>
</feature>
<comment type="caution">
    <text evidence="3">The sequence shown here is derived from an EMBL/GenBank/DDBJ whole genome shotgun (WGS) entry which is preliminary data.</text>
</comment>
<sequence>MRRPSAHASRNSEAAGRRDEPRTPPPHRCPGGRSARTPGAGVDPHRPRGAIRSLEGHRARHDPGRAVVSAWDDLQWALAKGDPACKNDGRFTAESGEHDAVLREVCERCPVLQQCRSFARSAPRNRTWGYFGGLVRRTKPQVRTGR</sequence>
<dbReference type="PROSITE" id="PS51674">
    <property type="entry name" value="4FE4S_WBL"/>
    <property type="match status" value="1"/>
</dbReference>
<dbReference type="EMBL" id="VYUY01000018">
    <property type="protein sequence ID" value="KAA9131246.1"/>
    <property type="molecule type" value="Genomic_DNA"/>
</dbReference>
<gene>
    <name evidence="3" type="ORF">F6B40_12755</name>
</gene>
<evidence type="ECO:0000313" key="4">
    <source>
        <dbReference type="Proteomes" id="UP000326838"/>
    </source>
</evidence>
<name>A0A5N0TBP4_9MICO</name>
<evidence type="ECO:0000313" key="3">
    <source>
        <dbReference type="EMBL" id="KAA9131246.1"/>
    </source>
</evidence>
<dbReference type="AlphaFoldDB" id="A0A5N0TBP4"/>
<organism evidence="3 4">
    <name type="scientific">Microbacterium caowuchunii</name>
    <dbReference type="NCBI Taxonomy" id="2614638"/>
    <lineage>
        <taxon>Bacteria</taxon>
        <taxon>Bacillati</taxon>
        <taxon>Actinomycetota</taxon>
        <taxon>Actinomycetes</taxon>
        <taxon>Micrococcales</taxon>
        <taxon>Microbacteriaceae</taxon>
        <taxon>Microbacterium</taxon>
    </lineage>
</organism>
<evidence type="ECO:0000256" key="1">
    <source>
        <dbReference type="SAM" id="MobiDB-lite"/>
    </source>
</evidence>
<dbReference type="Pfam" id="PF02467">
    <property type="entry name" value="Whib"/>
    <property type="match status" value="1"/>
</dbReference>
<keyword evidence="4" id="KW-1185">Reference proteome</keyword>
<dbReference type="Proteomes" id="UP000326838">
    <property type="component" value="Unassembled WGS sequence"/>
</dbReference>
<feature type="region of interest" description="Disordered" evidence="1">
    <location>
        <begin position="1"/>
        <end position="63"/>
    </location>
</feature>
<evidence type="ECO:0000259" key="2">
    <source>
        <dbReference type="PROSITE" id="PS51674"/>
    </source>
</evidence>
<dbReference type="InterPro" id="IPR034768">
    <property type="entry name" value="4FE4S_WBL"/>
</dbReference>
<accession>A0A5N0TBP4</accession>
<protein>
    <recommendedName>
        <fullName evidence="2">4Fe-4S Wbl-type domain-containing protein</fullName>
    </recommendedName>
</protein>
<feature type="domain" description="4Fe-4S Wbl-type" evidence="2">
    <location>
        <begin position="77"/>
        <end position="141"/>
    </location>
</feature>